<dbReference type="InterPro" id="IPR029441">
    <property type="entry name" value="Cass2"/>
</dbReference>
<accession>A0A2N0VEG6</accession>
<dbReference type="Gene3D" id="3.20.80.10">
    <property type="entry name" value="Regulatory factor, effector binding domain"/>
    <property type="match status" value="1"/>
</dbReference>
<reference evidence="2 3" key="1">
    <citation type="submission" date="2017-11" db="EMBL/GenBank/DDBJ databases">
        <title>Rhodohalobacter 15182 sp. nov., isolated from a salt lake.</title>
        <authorList>
            <person name="Han S."/>
        </authorList>
    </citation>
    <scope>NUCLEOTIDE SEQUENCE [LARGE SCALE GENOMIC DNA]</scope>
    <source>
        <strain evidence="2 3">15182</strain>
    </source>
</reference>
<protein>
    <recommendedName>
        <fullName evidence="1">AraC effector-binding domain-containing protein</fullName>
    </recommendedName>
</protein>
<sequence>MKVVTLPEITLIGIEVKAHWKELHQKIPTAWEQLFTRKEELTNRTTDTYTEISVNVKDEIYTQLVGAEVKTGQPVPAGMTSLQIPKQSYLHFHHTGPLTEIAESFGNMYQWAEENGITTGEFKIDRGYLPGLPDSPHDLYIKIVK</sequence>
<dbReference type="InterPro" id="IPR011256">
    <property type="entry name" value="Reg_factor_effector_dom_sf"/>
</dbReference>
<dbReference type="OrthoDB" id="8560232at2"/>
<proteinExistence type="predicted"/>
<dbReference type="InterPro" id="IPR010499">
    <property type="entry name" value="AraC_E-bd"/>
</dbReference>
<dbReference type="PANTHER" id="PTHR36444:SF2">
    <property type="entry name" value="TRANSCRIPTIONAL REGULATOR PROTEIN YOBU-RELATED"/>
    <property type="match status" value="1"/>
</dbReference>
<dbReference type="RefSeq" id="WP_101074292.1">
    <property type="nucleotide sequence ID" value="NZ_PISP01000006.1"/>
</dbReference>
<evidence type="ECO:0000259" key="1">
    <source>
        <dbReference type="SMART" id="SM00871"/>
    </source>
</evidence>
<evidence type="ECO:0000313" key="2">
    <source>
        <dbReference type="EMBL" id="PKD42595.1"/>
    </source>
</evidence>
<dbReference type="EMBL" id="PISP01000006">
    <property type="protein sequence ID" value="PKD42595.1"/>
    <property type="molecule type" value="Genomic_DNA"/>
</dbReference>
<evidence type="ECO:0000313" key="3">
    <source>
        <dbReference type="Proteomes" id="UP000233398"/>
    </source>
</evidence>
<dbReference type="SMART" id="SM00871">
    <property type="entry name" value="AraC_E_bind"/>
    <property type="match status" value="1"/>
</dbReference>
<gene>
    <name evidence="2" type="ORF">CWD77_14385</name>
</gene>
<dbReference type="InterPro" id="IPR053182">
    <property type="entry name" value="YobU-like_regulator"/>
</dbReference>
<dbReference type="PANTHER" id="PTHR36444">
    <property type="entry name" value="TRANSCRIPTIONAL REGULATOR PROTEIN YOBU-RELATED"/>
    <property type="match status" value="1"/>
</dbReference>
<keyword evidence="3" id="KW-1185">Reference proteome</keyword>
<dbReference type="Pfam" id="PF14526">
    <property type="entry name" value="Cass2"/>
    <property type="match status" value="1"/>
</dbReference>
<dbReference type="Proteomes" id="UP000233398">
    <property type="component" value="Unassembled WGS sequence"/>
</dbReference>
<dbReference type="AlphaFoldDB" id="A0A2N0VEG6"/>
<organism evidence="2 3">
    <name type="scientific">Rhodohalobacter barkolensis</name>
    <dbReference type="NCBI Taxonomy" id="2053187"/>
    <lineage>
        <taxon>Bacteria</taxon>
        <taxon>Pseudomonadati</taxon>
        <taxon>Balneolota</taxon>
        <taxon>Balneolia</taxon>
        <taxon>Balneolales</taxon>
        <taxon>Balneolaceae</taxon>
        <taxon>Rhodohalobacter</taxon>
    </lineage>
</organism>
<comment type="caution">
    <text evidence="2">The sequence shown here is derived from an EMBL/GenBank/DDBJ whole genome shotgun (WGS) entry which is preliminary data.</text>
</comment>
<dbReference type="SUPFAM" id="SSF55136">
    <property type="entry name" value="Probable bacterial effector-binding domain"/>
    <property type="match status" value="1"/>
</dbReference>
<feature type="domain" description="AraC effector-binding" evidence="1">
    <location>
        <begin position="1"/>
        <end position="144"/>
    </location>
</feature>
<name>A0A2N0VEG6_9BACT</name>